<proteinExistence type="predicted"/>
<dbReference type="GO" id="GO:0055085">
    <property type="term" value="P:transmembrane transport"/>
    <property type="evidence" value="ECO:0007669"/>
    <property type="project" value="InterPro"/>
</dbReference>
<evidence type="ECO:0000313" key="6">
    <source>
        <dbReference type="Proteomes" id="UP000078116"/>
    </source>
</evidence>
<keyword evidence="2" id="KW-0732">Signal</keyword>
<gene>
    <name evidence="5" type="ORF">A6V37_28810</name>
</gene>
<evidence type="ECO:0000259" key="3">
    <source>
        <dbReference type="Pfam" id="PF25917"/>
    </source>
</evidence>
<keyword evidence="1" id="KW-0175">Coiled coil</keyword>
<protein>
    <submittedName>
        <fullName evidence="5">Efflux transporter periplasmic adaptor subunit</fullName>
    </submittedName>
</protein>
<dbReference type="InterPro" id="IPR058625">
    <property type="entry name" value="MdtA-like_BSH"/>
</dbReference>
<feature type="domain" description="CusB-like beta-barrel" evidence="4">
    <location>
        <begin position="252"/>
        <end position="292"/>
    </location>
</feature>
<name>A0A1A9N5J1_9BURK</name>
<dbReference type="AlphaFoldDB" id="A0A1A9N5J1"/>
<dbReference type="InterPro" id="IPR050739">
    <property type="entry name" value="MFP"/>
</dbReference>
<dbReference type="InterPro" id="IPR058792">
    <property type="entry name" value="Beta-barrel_RND_2"/>
</dbReference>
<feature type="chain" id="PRO_5008393615" evidence="2">
    <location>
        <begin position="28"/>
        <end position="358"/>
    </location>
</feature>
<dbReference type="Gene3D" id="2.40.30.170">
    <property type="match status" value="1"/>
</dbReference>
<dbReference type="RefSeq" id="WP_064286338.1">
    <property type="nucleotide sequence ID" value="NZ_LXKA01000320.1"/>
</dbReference>
<dbReference type="Gene3D" id="1.10.287.470">
    <property type="entry name" value="Helix hairpin bin"/>
    <property type="match status" value="1"/>
</dbReference>
<evidence type="ECO:0000256" key="2">
    <source>
        <dbReference type="SAM" id="SignalP"/>
    </source>
</evidence>
<dbReference type="Gene3D" id="2.40.50.100">
    <property type="match status" value="1"/>
</dbReference>
<dbReference type="EMBL" id="LXKA01000320">
    <property type="protein sequence ID" value="OAJ57900.1"/>
    <property type="molecule type" value="Genomic_DNA"/>
</dbReference>
<reference evidence="5 6" key="1">
    <citation type="submission" date="2016-04" db="EMBL/GenBank/DDBJ databases">
        <title>Reclassification of Paraburkholderia panaciterrae (Farh et al. 2015) Dobritsa &amp; Samadpour 2016 as a later homotypic synonym of Paraburkholderia ginsengiterrae (Farh et al. 2015) Dobritsa &amp; Samadpour 2016.</title>
        <authorList>
            <person name="Dobritsa A.P."/>
            <person name="Kutumbaka K."/>
            <person name="Samadpour M."/>
        </authorList>
    </citation>
    <scope>NUCLEOTIDE SEQUENCE [LARGE SCALE GENOMIC DNA]</scope>
    <source>
        <strain evidence="5 6">DCY85</strain>
    </source>
</reference>
<accession>A0A1A9N5J1</accession>
<evidence type="ECO:0000259" key="4">
    <source>
        <dbReference type="Pfam" id="PF25954"/>
    </source>
</evidence>
<evidence type="ECO:0000313" key="5">
    <source>
        <dbReference type="EMBL" id="OAJ57900.1"/>
    </source>
</evidence>
<feature type="coiled-coil region" evidence="1">
    <location>
        <begin position="183"/>
        <end position="210"/>
    </location>
</feature>
<dbReference type="PANTHER" id="PTHR30386:SF24">
    <property type="entry name" value="MULTIDRUG RESISTANCE EFFLUX PUMP"/>
    <property type="match status" value="1"/>
</dbReference>
<sequence length="358" mass="37435">MSSAARSPLKITRVAALVVAAGVGAWACTSLSGNPNTESTNDAYVEVDFTLVAPRVAGQISEVFVKDNESVKAGQLLVRIDNRDFRAALMSAEADVAAARASVANYDAEIARQPSLVDQARATLKSDDASIGFARANAARYQDLSQAGAGTAQEQQHASSTLAEQLAQQAHDQAALASTAQNLDVLRTQRDKAAGALARAEAALEQARLNLSYTEIHAPVDGKVGRRSARVGAFVTPGAPVLAIVPLSEAYVVANFQENQVTRMRPGESVRIKVDSLPGVVIHGRVDSLAPATGVSFAPIAPDNATGNFTKVVQRVPVKIAIDPGQEAASELSVGLSVETEVAVAQHRDALARQGDTQ</sequence>
<dbReference type="PANTHER" id="PTHR30386">
    <property type="entry name" value="MEMBRANE FUSION SUBUNIT OF EMRAB-TOLC MULTIDRUG EFFLUX PUMP"/>
    <property type="match status" value="1"/>
</dbReference>
<dbReference type="Proteomes" id="UP000078116">
    <property type="component" value="Unassembled WGS sequence"/>
</dbReference>
<dbReference type="STRING" id="1462993.A6V36_19900"/>
<dbReference type="PRINTS" id="PR01490">
    <property type="entry name" value="RTXTOXIND"/>
</dbReference>
<dbReference type="Pfam" id="PF25917">
    <property type="entry name" value="BSH_RND"/>
    <property type="match status" value="1"/>
</dbReference>
<dbReference type="SUPFAM" id="SSF111369">
    <property type="entry name" value="HlyD-like secretion proteins"/>
    <property type="match status" value="2"/>
</dbReference>
<feature type="domain" description="Multidrug resistance protein MdtA-like barrel-sandwich hybrid" evidence="3">
    <location>
        <begin position="52"/>
        <end position="245"/>
    </location>
</feature>
<dbReference type="OrthoDB" id="9811754at2"/>
<organism evidence="5 6">
    <name type="scientific">Paraburkholderia ginsengiterrae</name>
    <dbReference type="NCBI Taxonomy" id="1462993"/>
    <lineage>
        <taxon>Bacteria</taxon>
        <taxon>Pseudomonadati</taxon>
        <taxon>Pseudomonadota</taxon>
        <taxon>Betaproteobacteria</taxon>
        <taxon>Burkholderiales</taxon>
        <taxon>Burkholderiaceae</taxon>
        <taxon>Paraburkholderia</taxon>
    </lineage>
</organism>
<evidence type="ECO:0000256" key="1">
    <source>
        <dbReference type="SAM" id="Coils"/>
    </source>
</evidence>
<comment type="caution">
    <text evidence="5">The sequence shown here is derived from an EMBL/GenBank/DDBJ whole genome shotgun (WGS) entry which is preliminary data.</text>
</comment>
<dbReference type="Pfam" id="PF25954">
    <property type="entry name" value="Beta-barrel_RND_2"/>
    <property type="match status" value="1"/>
</dbReference>
<feature type="signal peptide" evidence="2">
    <location>
        <begin position="1"/>
        <end position="27"/>
    </location>
</feature>